<dbReference type="CDD" id="cd00130">
    <property type="entry name" value="PAS"/>
    <property type="match status" value="1"/>
</dbReference>
<keyword evidence="4" id="KW-0175">Coiled coil</keyword>
<dbReference type="PROSITE" id="PS50113">
    <property type="entry name" value="PAC"/>
    <property type="match status" value="1"/>
</dbReference>
<dbReference type="InterPro" id="IPR001633">
    <property type="entry name" value="EAL_dom"/>
</dbReference>
<dbReference type="InterPro" id="IPR001610">
    <property type="entry name" value="PAC"/>
</dbReference>
<dbReference type="InterPro" id="IPR035919">
    <property type="entry name" value="EAL_sf"/>
</dbReference>
<dbReference type="RefSeq" id="WP_220103089.1">
    <property type="nucleotide sequence ID" value="NZ_JAHZSS010000004.1"/>
</dbReference>
<keyword evidence="1" id="KW-0805">Transcription regulation</keyword>
<reference evidence="9" key="1">
    <citation type="submission" date="2021-07" db="EMBL/GenBank/DDBJ databases">
        <title>Neiella marina sp. nov., isolated from the intestinal content of sea cucumber Apostichopus japonicus.</title>
        <authorList>
            <person name="Bai X."/>
        </authorList>
    </citation>
    <scope>NUCLEOTIDE SEQUENCE</scope>
    <source>
        <strain evidence="9">126</strain>
    </source>
</reference>
<keyword evidence="10" id="KW-1185">Reference proteome</keyword>
<dbReference type="CDD" id="cd01949">
    <property type="entry name" value="GGDEF"/>
    <property type="match status" value="1"/>
</dbReference>
<dbReference type="InterPro" id="IPR013655">
    <property type="entry name" value="PAS_fold_3"/>
</dbReference>
<dbReference type="Gene3D" id="3.30.450.20">
    <property type="entry name" value="PAS domain"/>
    <property type="match status" value="1"/>
</dbReference>
<dbReference type="InterPro" id="IPR000160">
    <property type="entry name" value="GGDEF_dom"/>
</dbReference>
<dbReference type="InterPro" id="IPR029787">
    <property type="entry name" value="Nucleotide_cyclase"/>
</dbReference>
<proteinExistence type="predicted"/>
<dbReference type="SMART" id="SM00267">
    <property type="entry name" value="GGDEF"/>
    <property type="match status" value="1"/>
</dbReference>
<dbReference type="Pfam" id="PF08447">
    <property type="entry name" value="PAS_3"/>
    <property type="match status" value="1"/>
</dbReference>
<dbReference type="EMBL" id="JAHZSS010000004">
    <property type="protein sequence ID" value="MBW8190400.1"/>
    <property type="molecule type" value="Genomic_DNA"/>
</dbReference>
<keyword evidence="3" id="KW-0804">Transcription</keyword>
<evidence type="ECO:0000256" key="2">
    <source>
        <dbReference type="ARBA" id="ARBA00023125"/>
    </source>
</evidence>
<dbReference type="Gene3D" id="3.30.70.270">
    <property type="match status" value="1"/>
</dbReference>
<dbReference type="InterPro" id="IPR046335">
    <property type="entry name" value="LacI/GalR-like_sensor"/>
</dbReference>
<dbReference type="InterPro" id="IPR035965">
    <property type="entry name" value="PAS-like_dom_sf"/>
</dbReference>
<dbReference type="PANTHER" id="PTHR44757:SF2">
    <property type="entry name" value="BIOFILM ARCHITECTURE MAINTENANCE PROTEIN MBAA"/>
    <property type="match status" value="1"/>
</dbReference>
<evidence type="ECO:0000256" key="1">
    <source>
        <dbReference type="ARBA" id="ARBA00023015"/>
    </source>
</evidence>
<feature type="domain" description="GGDEF" evidence="8">
    <location>
        <begin position="607"/>
        <end position="740"/>
    </location>
</feature>
<dbReference type="SUPFAM" id="SSF141868">
    <property type="entry name" value="EAL domain-like"/>
    <property type="match status" value="1"/>
</dbReference>
<dbReference type="SMART" id="SM00086">
    <property type="entry name" value="PAC"/>
    <property type="match status" value="1"/>
</dbReference>
<dbReference type="PROSITE" id="PS50112">
    <property type="entry name" value="PAS"/>
    <property type="match status" value="1"/>
</dbReference>
<dbReference type="Pfam" id="PF13377">
    <property type="entry name" value="Peripla_BP_3"/>
    <property type="match status" value="1"/>
</dbReference>
<dbReference type="CDD" id="cd01948">
    <property type="entry name" value="EAL"/>
    <property type="match status" value="1"/>
</dbReference>
<accession>A0ABS7EDS5</accession>
<dbReference type="InterPro" id="IPR000014">
    <property type="entry name" value="PAS"/>
</dbReference>
<dbReference type="InterPro" id="IPR043128">
    <property type="entry name" value="Rev_trsase/Diguanyl_cyclase"/>
</dbReference>
<protein>
    <submittedName>
        <fullName evidence="9">EAL domain-containing protein</fullName>
    </submittedName>
</protein>
<evidence type="ECO:0000259" key="5">
    <source>
        <dbReference type="PROSITE" id="PS50112"/>
    </source>
</evidence>
<evidence type="ECO:0000259" key="8">
    <source>
        <dbReference type="PROSITE" id="PS50887"/>
    </source>
</evidence>
<dbReference type="NCBIfam" id="TIGR00229">
    <property type="entry name" value="sensory_box"/>
    <property type="match status" value="1"/>
</dbReference>
<dbReference type="InterPro" id="IPR028082">
    <property type="entry name" value="Peripla_BP_I"/>
</dbReference>
<dbReference type="PROSITE" id="PS50883">
    <property type="entry name" value="EAL"/>
    <property type="match status" value="1"/>
</dbReference>
<dbReference type="SUPFAM" id="SSF53822">
    <property type="entry name" value="Periplasmic binding protein-like I"/>
    <property type="match status" value="1"/>
</dbReference>
<evidence type="ECO:0000259" key="6">
    <source>
        <dbReference type="PROSITE" id="PS50113"/>
    </source>
</evidence>
<keyword evidence="2" id="KW-0238">DNA-binding</keyword>
<feature type="domain" description="PAS" evidence="5">
    <location>
        <begin position="448"/>
        <end position="522"/>
    </location>
</feature>
<feature type="domain" description="PAC" evidence="6">
    <location>
        <begin position="525"/>
        <end position="577"/>
    </location>
</feature>
<gene>
    <name evidence="9" type="ORF">K0504_05070</name>
</gene>
<organism evidence="9 10">
    <name type="scientific">Neiella holothuriorum</name>
    <dbReference type="NCBI Taxonomy" id="2870530"/>
    <lineage>
        <taxon>Bacteria</taxon>
        <taxon>Pseudomonadati</taxon>
        <taxon>Pseudomonadota</taxon>
        <taxon>Gammaproteobacteria</taxon>
        <taxon>Alteromonadales</taxon>
        <taxon>Echinimonadaceae</taxon>
        <taxon>Neiella</taxon>
    </lineage>
</organism>
<dbReference type="Pfam" id="PF00990">
    <property type="entry name" value="GGDEF"/>
    <property type="match status" value="1"/>
</dbReference>
<evidence type="ECO:0000256" key="4">
    <source>
        <dbReference type="SAM" id="Coils"/>
    </source>
</evidence>
<sequence length="1011" mass="113130">MGGSTIRSVAVFTQVAHGYYQGELCRELLTLARELNIRIHLIVTGQDSDYADTLSLNHIDAAIVVGNAISSHLLDEIQRRELPVVRIGCYNAHHHIDAVETDNEDGITQAFTSLHEQGHRQFSYVGNLNMTEMGERAEAFAQCQHAYGLSSQDMTTISVSSDSFHGGEQAVLELAKLPQMPTAVLCGNDLIAIGLIGQLQKRGWRVPQDIAVVGFDGSAVANSHRPSISSVHQDYFSMAEAAFELLIARSQTPTKATSLIKIPTKFVAAQSSDLAETFQAPAVELVDPMLAIRSRQAYFSTHENMRTSLAEFISLNHQFGEFMRFACLAAWQGESSTASYLNITEMYGDFAELDLHQHKGSLNVRPDFYPPEQLTEKYCNPASQVLTMPIRLRGELWGALTFAARFTPASRIEQYHQFVELVAQLAQRIERDLLEQLAAKHSKQTDRLQRRLQSVAQQASGGLWEWNLLSGEVNWNDRALELLGFAPDERRNRTRSTDFYQYMAEADVDVVKQRVDAHIQHGMPFSVSFRMLCQDGSVRWFSATGEAIVDRNGQAKRMLGSLKDVTDKRRNDQRFQMAASYDALTGLPNRSMISDQISQQLKAAPEQPLAVLQIGLDRFKHLNDRFGHEVGDRLLQHIASVLKKSLRDGDFFARFSGDEFICLCLVDNQRQAVMMANRLLSHIEQPLQKTLGVDYFVTASAGIALYPDHADASTNLLRNADMAMQQAKKSGKNQSVLFKQSLQLEHNVRARIDHELRKAIIKNELSLVYQPQISSVYGELVGVEALLRWHSSELGEVSPAEFIPMAEENGQIIELGLWVLKTACQTLRKWQLTASRPLTMSVNVSAGQLTDPNFLKNMTDVIHASGVDPRGLVVEITESTAISEMDNVRSLLEQLTEQGIRIALDDFGTGFSSISLLRQLPFNIIKIDRSFLKSLSRGSQDWYIVKAIQDLASALGHEVVAEGVETNQQLTLTRELQCDVVQGYVFSRPIPLKELEARYLLTPETKIRRIS</sequence>
<dbReference type="InterPro" id="IPR000700">
    <property type="entry name" value="PAS-assoc_C"/>
</dbReference>
<dbReference type="Pfam" id="PF00563">
    <property type="entry name" value="EAL"/>
    <property type="match status" value="1"/>
</dbReference>
<feature type="coiled-coil region" evidence="4">
    <location>
        <begin position="431"/>
        <end position="458"/>
    </location>
</feature>
<dbReference type="PANTHER" id="PTHR44757">
    <property type="entry name" value="DIGUANYLATE CYCLASE DGCP"/>
    <property type="match status" value="1"/>
</dbReference>
<dbReference type="NCBIfam" id="TIGR00254">
    <property type="entry name" value="GGDEF"/>
    <property type="match status" value="1"/>
</dbReference>
<dbReference type="Proteomes" id="UP001166251">
    <property type="component" value="Unassembled WGS sequence"/>
</dbReference>
<dbReference type="Gene3D" id="3.40.50.2300">
    <property type="match status" value="2"/>
</dbReference>
<dbReference type="CDD" id="cd06267">
    <property type="entry name" value="PBP1_LacI_sugar_binding-like"/>
    <property type="match status" value="1"/>
</dbReference>
<dbReference type="InterPro" id="IPR052155">
    <property type="entry name" value="Biofilm_reg_signaling"/>
</dbReference>
<dbReference type="SUPFAM" id="SSF55073">
    <property type="entry name" value="Nucleotide cyclase"/>
    <property type="match status" value="1"/>
</dbReference>
<dbReference type="Gene3D" id="3.20.20.450">
    <property type="entry name" value="EAL domain"/>
    <property type="match status" value="1"/>
</dbReference>
<evidence type="ECO:0000259" key="7">
    <source>
        <dbReference type="PROSITE" id="PS50883"/>
    </source>
</evidence>
<evidence type="ECO:0000313" key="9">
    <source>
        <dbReference type="EMBL" id="MBW8190400.1"/>
    </source>
</evidence>
<dbReference type="SMART" id="SM00052">
    <property type="entry name" value="EAL"/>
    <property type="match status" value="1"/>
</dbReference>
<dbReference type="SUPFAM" id="SSF55785">
    <property type="entry name" value="PYP-like sensor domain (PAS domain)"/>
    <property type="match status" value="1"/>
</dbReference>
<feature type="domain" description="EAL" evidence="7">
    <location>
        <begin position="749"/>
        <end position="1003"/>
    </location>
</feature>
<name>A0ABS7EDS5_9GAMM</name>
<dbReference type="SMART" id="SM00091">
    <property type="entry name" value="PAS"/>
    <property type="match status" value="1"/>
</dbReference>
<comment type="caution">
    <text evidence="9">The sequence shown here is derived from an EMBL/GenBank/DDBJ whole genome shotgun (WGS) entry which is preliminary data.</text>
</comment>
<evidence type="ECO:0000256" key="3">
    <source>
        <dbReference type="ARBA" id="ARBA00023163"/>
    </source>
</evidence>
<evidence type="ECO:0000313" key="10">
    <source>
        <dbReference type="Proteomes" id="UP001166251"/>
    </source>
</evidence>
<dbReference type="PROSITE" id="PS50887">
    <property type="entry name" value="GGDEF"/>
    <property type="match status" value="1"/>
</dbReference>